<reference evidence="2 3" key="2">
    <citation type="submission" date="2014-05" db="EMBL/GenBank/DDBJ databases">
        <title>Draft genome sequence of Halobacillus karajensis HK-03.</title>
        <authorList>
            <person name="Khelaifia S."/>
            <person name="Croce O."/>
            <person name="Lagier J.C."/>
            <person name="Raoult D."/>
        </authorList>
    </citation>
    <scope>NUCLEOTIDE SEQUENCE [LARGE SCALE GENOMIC DNA]</scope>
    <source>
        <strain evidence="2 3">HD-03</strain>
    </source>
</reference>
<dbReference type="GO" id="GO:0005829">
    <property type="term" value="C:cytosol"/>
    <property type="evidence" value="ECO:0007669"/>
    <property type="project" value="TreeGrafter"/>
</dbReference>
<feature type="domain" description="BRCT" evidence="1">
    <location>
        <begin position="215"/>
        <end position="296"/>
    </location>
</feature>
<accession>A0A024P1A1</accession>
<dbReference type="SMART" id="SM00479">
    <property type="entry name" value="EXOIII"/>
    <property type="match status" value="1"/>
</dbReference>
<dbReference type="RefSeq" id="WP_071414079.1">
    <property type="nucleotide sequence ID" value="NZ_CCDH010000002.1"/>
</dbReference>
<sequence>MNFIALDFETANSSRASVCSIGLIEYKEGSVIREYYKLIKPKNNYFAPMNTRVHGITQEDVSDAEEFDILWKREIKPLLEGRLIISHNAKFDMGVLRAVLDQYHLPYPMLAYNCTLNISKKTWSLPKYNLNVVSAYLGFTFRHHQALDDARAAAHIFLCAKEELGAVDSRDLVNKTGTTNGVMYEHGYEPARLNNKKPVKKEKCSAYPATTNHFDPAHPFYKASIVFTGKLKSLKREEAIQKVVDLGAKFQPSIESTTNFIIVGEESFKEYMRGNKTSKLEQVETFLSQGYPIEIIPESDFLQYFPSSSMN</sequence>
<dbReference type="GO" id="GO:0003676">
    <property type="term" value="F:nucleic acid binding"/>
    <property type="evidence" value="ECO:0007669"/>
    <property type="project" value="InterPro"/>
</dbReference>
<dbReference type="CDD" id="cd06130">
    <property type="entry name" value="DNA_pol_III_epsilon_like"/>
    <property type="match status" value="1"/>
</dbReference>
<organism evidence="2 3">
    <name type="scientific">Halobacillus karajensis</name>
    <dbReference type="NCBI Taxonomy" id="195088"/>
    <lineage>
        <taxon>Bacteria</taxon>
        <taxon>Bacillati</taxon>
        <taxon>Bacillota</taxon>
        <taxon>Bacilli</taxon>
        <taxon>Bacillales</taxon>
        <taxon>Bacillaceae</taxon>
        <taxon>Halobacillus</taxon>
    </lineage>
</organism>
<reference evidence="3" key="1">
    <citation type="submission" date="2014-03" db="EMBL/GenBank/DDBJ databases">
        <authorList>
            <person name="Urmite Genomes U."/>
        </authorList>
    </citation>
    <scope>NUCLEOTIDE SEQUENCE [LARGE SCALE GENOMIC DNA]</scope>
    <source>
        <strain evidence="3">HD-03</strain>
    </source>
</reference>
<dbReference type="GO" id="GO:0008408">
    <property type="term" value="F:3'-5' exonuclease activity"/>
    <property type="evidence" value="ECO:0007669"/>
    <property type="project" value="TreeGrafter"/>
</dbReference>
<dbReference type="Gene3D" id="3.40.50.10190">
    <property type="entry name" value="BRCT domain"/>
    <property type="match status" value="1"/>
</dbReference>
<dbReference type="OrthoDB" id="9803913at2"/>
<dbReference type="InterPro" id="IPR036397">
    <property type="entry name" value="RNaseH_sf"/>
</dbReference>
<dbReference type="CDD" id="cd17748">
    <property type="entry name" value="BRCT_DNA_ligase_like"/>
    <property type="match status" value="1"/>
</dbReference>
<proteinExistence type="predicted"/>
<dbReference type="SUPFAM" id="SSF52113">
    <property type="entry name" value="BRCT domain"/>
    <property type="match status" value="1"/>
</dbReference>
<gene>
    <name evidence="2" type="primary">polC_1</name>
    <name evidence="2" type="ORF">BN983_00259</name>
</gene>
<dbReference type="Gene3D" id="3.30.420.10">
    <property type="entry name" value="Ribonuclease H-like superfamily/Ribonuclease H"/>
    <property type="match status" value="1"/>
</dbReference>
<dbReference type="InterPro" id="IPR012337">
    <property type="entry name" value="RNaseH-like_sf"/>
</dbReference>
<evidence type="ECO:0000259" key="1">
    <source>
        <dbReference type="PROSITE" id="PS50172"/>
    </source>
</evidence>
<dbReference type="Proteomes" id="UP000028868">
    <property type="component" value="Unassembled WGS sequence"/>
</dbReference>
<dbReference type="AlphaFoldDB" id="A0A024P1A1"/>
<dbReference type="SUPFAM" id="SSF53098">
    <property type="entry name" value="Ribonuclease H-like"/>
    <property type="match status" value="1"/>
</dbReference>
<keyword evidence="3" id="KW-1185">Reference proteome</keyword>
<evidence type="ECO:0000313" key="2">
    <source>
        <dbReference type="EMBL" id="CDQ22059.1"/>
    </source>
</evidence>
<dbReference type="PANTHER" id="PTHR30231">
    <property type="entry name" value="DNA POLYMERASE III SUBUNIT EPSILON"/>
    <property type="match status" value="1"/>
</dbReference>
<evidence type="ECO:0000313" key="3">
    <source>
        <dbReference type="Proteomes" id="UP000028868"/>
    </source>
</evidence>
<dbReference type="InterPro" id="IPR036420">
    <property type="entry name" value="BRCT_dom_sf"/>
</dbReference>
<dbReference type="PANTHER" id="PTHR30231:SF42">
    <property type="entry name" value="EXONUCLEASE"/>
    <property type="match status" value="1"/>
</dbReference>
<dbReference type="InterPro" id="IPR013520">
    <property type="entry name" value="Ribonucl_H"/>
</dbReference>
<name>A0A024P1A1_9BACI</name>
<dbReference type="Pfam" id="PF00533">
    <property type="entry name" value="BRCT"/>
    <property type="match status" value="1"/>
</dbReference>
<protein>
    <submittedName>
        <fullName evidence="2">DNA polymerase III PolC-type</fullName>
    </submittedName>
</protein>
<comment type="caution">
    <text evidence="2">The sequence shown here is derived from an EMBL/GenBank/DDBJ whole genome shotgun (WGS) entry which is preliminary data.</text>
</comment>
<dbReference type="Pfam" id="PF00929">
    <property type="entry name" value="RNase_T"/>
    <property type="match status" value="1"/>
</dbReference>
<dbReference type="InterPro" id="IPR001357">
    <property type="entry name" value="BRCT_dom"/>
</dbReference>
<dbReference type="PROSITE" id="PS50172">
    <property type="entry name" value="BRCT"/>
    <property type="match status" value="1"/>
</dbReference>
<dbReference type="EMBL" id="CCDI010000001">
    <property type="protein sequence ID" value="CDQ22059.1"/>
    <property type="molecule type" value="Genomic_DNA"/>
</dbReference>